<evidence type="ECO:0000256" key="6">
    <source>
        <dbReference type="ARBA" id="ARBA00022747"/>
    </source>
</evidence>
<dbReference type="InterPro" id="IPR040980">
    <property type="entry name" value="SWI2_SNF2"/>
</dbReference>
<dbReference type="STRING" id="202789.GCA_001457435_00998"/>
<evidence type="ECO:0000256" key="9">
    <source>
        <dbReference type="ARBA" id="ARBA00022840"/>
    </source>
</evidence>
<gene>
    <name evidence="13" type="ORF">HMPREF9233_01118</name>
</gene>
<keyword evidence="5 11" id="KW-0547">Nucleotide-binding</keyword>
<sequence length="1043" mass="118649">MKQAPADIFEPIAVSDEATVVSKFQADPRKDTGYQSEAALEAELIEVLRAQAYDYAPIHHEGELIANLRKQLELLNDYRFSDGEWERFFHESLANTSEGTREKTIKIQEDHVQVLRRDDGTSKNIKLIDKANIHNNRLQVINQFEVPRANASNPLGGRHDNRYDVTILVNGLPLVHIELKRRGVALKEAFGQINRYNRESFSAGAGLFEYVQIYVISNGTHTRYYSNTTRERSIEESSGRARGKKKTSNSYEFTMNWADATNKSIDDLIPFAKTFLAKHSILNILTRYCVLTVDRTLMVMRPYQIVATERILREIKIATNSRLLGKVEAGGYIWHTTGSGKTLTSFKTAQLASRMEGVEKVLFVVDRKDLDYQTINEYNRFEEGAANSNASTAVLTRQLGDTTSKIIITTIQKLAGFVRANKTHEVYDKHVVIIFDECHRSQFGEMHSAITKKFKKYNLFGFTGTPIFSANAVGGGKPNLQTTEQVFGEKLHTYTIVDAIHDQNVLPFRIDYLDTIQMGEDVQDKKVSAIDTERAFLAPDRISKIVTYILEHFDQKTRRTGPGYSHTIKSVPRRHGSEEIVQEVIAERRVRGFNALFATASIQAAKLYYMEFARQQAELPESQRLKVGIIYSYAPNEVEPDGFLGDEAMDAAGLDRSSREFLDAAIEDYNAMFGSNYDTSGGSFENYYKDLSMKIKNREIDLVIVVNMFLTGFDATTLNTLFVDKNLRMHGLIQAFSRTNRILNSVKTYGNVVCFRNLREETDEALELFGNKDARGIVVLKPFEEYYAEYGKKVDELRDLCAPGETPYGENNQRKFVKIFGAVLRLENILASFDDFLGKEKLTEREGQDYRSVYLDLYAEMSRDKNADKEDINDDLVFELELVKQVQVNVDYILLLVEKHHTEEGNGINREIRAQISRSIDASPELRNKKDLLLDFVDSVTLDEDIDRQWEEYVSTHRRAELDVIIADENLKIDATYEFVNRSFEMGQLETEGTSISDLLPSTSIFGFGGGEPKQVRKERVTEKLQTLFERFKGLSVGAAPIG</sequence>
<evidence type="ECO:0000256" key="1">
    <source>
        <dbReference type="ARBA" id="ARBA00000851"/>
    </source>
</evidence>
<comment type="similarity">
    <text evidence="2 11">Belongs to the HsdR family.</text>
</comment>
<evidence type="ECO:0000256" key="4">
    <source>
        <dbReference type="ARBA" id="ARBA00022722"/>
    </source>
</evidence>
<accession>K9F0H3</accession>
<keyword evidence="6 11" id="KW-0680">Restriction system</keyword>
<reference evidence="13 14" key="1">
    <citation type="submission" date="2012-09" db="EMBL/GenBank/DDBJ databases">
        <title>The Genome Sequence of Actinobaculum massiliae ACS-171-V-COL2.</title>
        <authorList>
            <consortium name="The Broad Institute Genome Sequencing Platform"/>
            <person name="Earl A."/>
            <person name="Ward D."/>
            <person name="Feldgarden M."/>
            <person name="Gevers D."/>
            <person name="Saerens B."/>
            <person name="Vaneechoutte M."/>
            <person name="Walker B."/>
            <person name="Young S.K."/>
            <person name="Zeng Q."/>
            <person name="Gargeya S."/>
            <person name="Fitzgerald M."/>
            <person name="Haas B."/>
            <person name="Abouelleil A."/>
            <person name="Alvarado L."/>
            <person name="Arachchi H.M."/>
            <person name="Berlin A."/>
            <person name="Chapman S.B."/>
            <person name="Goldberg J."/>
            <person name="Griggs A."/>
            <person name="Gujja S."/>
            <person name="Hansen M."/>
            <person name="Howarth C."/>
            <person name="Imamovic A."/>
            <person name="Larimer J."/>
            <person name="McCowen C."/>
            <person name="Montmayeur A."/>
            <person name="Murphy C."/>
            <person name="Neiman D."/>
            <person name="Pearson M."/>
            <person name="Priest M."/>
            <person name="Roberts A."/>
            <person name="Saif S."/>
            <person name="Shea T."/>
            <person name="Sisk P."/>
            <person name="Sykes S."/>
            <person name="Wortman J."/>
            <person name="Nusbaum C."/>
            <person name="Birren B."/>
        </authorList>
    </citation>
    <scope>NUCLEOTIDE SEQUENCE [LARGE SCALE GENOMIC DNA]</scope>
    <source>
        <strain evidence="14">ACS-171-V-Col2</strain>
    </source>
</reference>
<dbReference type="InterPro" id="IPR055180">
    <property type="entry name" value="HsdR_RecA-like_helicase_dom_2"/>
</dbReference>
<dbReference type="Pfam" id="PF18766">
    <property type="entry name" value="SWI2_SNF2"/>
    <property type="match status" value="1"/>
</dbReference>
<keyword evidence="9 11" id="KW-0067">ATP-binding</keyword>
<evidence type="ECO:0000256" key="7">
    <source>
        <dbReference type="ARBA" id="ARBA00022759"/>
    </source>
</evidence>
<keyword evidence="7" id="KW-0255">Endonuclease</keyword>
<dbReference type="InterPro" id="IPR004473">
    <property type="entry name" value="Restrct_endonuc_typeI_HsdR"/>
</dbReference>
<proteinExistence type="inferred from homology"/>
<dbReference type="SMART" id="SM00487">
    <property type="entry name" value="DEXDc"/>
    <property type="match status" value="1"/>
</dbReference>
<evidence type="ECO:0000256" key="3">
    <source>
        <dbReference type="ARBA" id="ARBA00011296"/>
    </source>
</evidence>
<evidence type="ECO:0000256" key="2">
    <source>
        <dbReference type="ARBA" id="ARBA00008598"/>
    </source>
</evidence>
<dbReference type="InterPro" id="IPR014001">
    <property type="entry name" value="Helicase_ATP-bd"/>
</dbReference>
<evidence type="ECO:0000259" key="12">
    <source>
        <dbReference type="PROSITE" id="PS51192"/>
    </source>
</evidence>
<evidence type="ECO:0000256" key="10">
    <source>
        <dbReference type="ARBA" id="ARBA00023125"/>
    </source>
</evidence>
<dbReference type="InterPro" id="IPR022625">
    <property type="entry name" value="TypeI_RM_Rsu_C"/>
</dbReference>
<dbReference type="GO" id="GO:0009035">
    <property type="term" value="F:type I site-specific deoxyribonuclease activity"/>
    <property type="evidence" value="ECO:0007669"/>
    <property type="project" value="UniProtKB-EC"/>
</dbReference>
<dbReference type="InterPro" id="IPR027417">
    <property type="entry name" value="P-loop_NTPase"/>
</dbReference>
<dbReference type="CDD" id="cd18800">
    <property type="entry name" value="SF2_C_EcoR124I-like"/>
    <property type="match status" value="1"/>
</dbReference>
<dbReference type="Pfam" id="PF22679">
    <property type="entry name" value="T1R_D3-like"/>
    <property type="match status" value="1"/>
</dbReference>
<feature type="domain" description="Helicase ATP-binding" evidence="12">
    <location>
        <begin position="322"/>
        <end position="484"/>
    </location>
</feature>
<dbReference type="Gene3D" id="3.40.50.300">
    <property type="entry name" value="P-loop containing nucleotide triphosphate hydrolases"/>
    <property type="match status" value="2"/>
</dbReference>
<evidence type="ECO:0000313" key="14">
    <source>
        <dbReference type="Proteomes" id="UP000009888"/>
    </source>
</evidence>
<comment type="function">
    <text evidence="11">Subunit R is required for both nuclease and ATPase activities, but not for modification.</text>
</comment>
<organism evidence="13 14">
    <name type="scientific">Actinobaculum massiliense ACS-171-V-Col2</name>
    <dbReference type="NCBI Taxonomy" id="883066"/>
    <lineage>
        <taxon>Bacteria</taxon>
        <taxon>Bacillati</taxon>
        <taxon>Actinomycetota</taxon>
        <taxon>Actinomycetes</taxon>
        <taxon>Actinomycetales</taxon>
        <taxon>Actinomycetaceae</taxon>
        <taxon>Actinobaculum</taxon>
    </lineage>
</organism>
<dbReference type="RefSeq" id="WP_007001324.1">
    <property type="nucleotide sequence ID" value="NZ_JH992955.1"/>
</dbReference>
<keyword evidence="8 11" id="KW-0378">Hydrolase</keyword>
<dbReference type="InterPro" id="IPR007409">
    <property type="entry name" value="Restrct_endonuc_type1_HsdR_N"/>
</dbReference>
<comment type="subunit">
    <text evidence="3 11">The type I restriction/modification system is composed of three polypeptides R, M and S.</text>
</comment>
<dbReference type="PANTHER" id="PTHR30195">
    <property type="entry name" value="TYPE I SITE-SPECIFIC DEOXYRIBONUCLEASE PROTEIN SUBUNIT M AND R"/>
    <property type="match status" value="1"/>
</dbReference>
<keyword evidence="14" id="KW-1185">Reference proteome</keyword>
<evidence type="ECO:0000256" key="5">
    <source>
        <dbReference type="ARBA" id="ARBA00022741"/>
    </source>
</evidence>
<dbReference type="EMBL" id="AGWL01000006">
    <property type="protein sequence ID" value="EKU94980.1"/>
    <property type="molecule type" value="Genomic_DNA"/>
</dbReference>
<dbReference type="EC" id="3.1.21.3" evidence="11"/>
<dbReference type="GO" id="GO:0003677">
    <property type="term" value="F:DNA binding"/>
    <property type="evidence" value="ECO:0007669"/>
    <property type="project" value="UniProtKB-KW"/>
</dbReference>
<dbReference type="CDD" id="cd22332">
    <property type="entry name" value="HsdR_N"/>
    <property type="match status" value="1"/>
</dbReference>
<comment type="catalytic activity">
    <reaction evidence="1 11">
        <text>Endonucleolytic cleavage of DNA to give random double-stranded fragments with terminal 5'-phosphates, ATP is simultaneously hydrolyzed.</text>
        <dbReference type="EC" id="3.1.21.3"/>
    </reaction>
</comment>
<evidence type="ECO:0000256" key="8">
    <source>
        <dbReference type="ARBA" id="ARBA00022801"/>
    </source>
</evidence>
<comment type="caution">
    <text evidence="13">The sequence shown here is derived from an EMBL/GenBank/DDBJ whole genome shotgun (WGS) entry which is preliminary data.</text>
</comment>
<evidence type="ECO:0000313" key="13">
    <source>
        <dbReference type="EMBL" id="EKU94980.1"/>
    </source>
</evidence>
<dbReference type="CDD" id="cd18030">
    <property type="entry name" value="DEXHc_RE_I_HsdR"/>
    <property type="match status" value="1"/>
</dbReference>
<dbReference type="Pfam" id="PF04313">
    <property type="entry name" value="HSDR_N"/>
    <property type="match status" value="1"/>
</dbReference>
<dbReference type="GO" id="GO:0005524">
    <property type="term" value="F:ATP binding"/>
    <property type="evidence" value="ECO:0007669"/>
    <property type="project" value="UniProtKB-KW"/>
</dbReference>
<dbReference type="Proteomes" id="UP000009888">
    <property type="component" value="Unassembled WGS sequence"/>
</dbReference>
<dbReference type="GO" id="GO:0009307">
    <property type="term" value="P:DNA restriction-modification system"/>
    <property type="evidence" value="ECO:0007669"/>
    <property type="project" value="UniProtKB-KW"/>
</dbReference>
<dbReference type="eggNOG" id="COG0610">
    <property type="taxonomic scope" value="Bacteria"/>
</dbReference>
<dbReference type="InterPro" id="IPR051268">
    <property type="entry name" value="Type-I_R_enzyme_R_subunit"/>
</dbReference>
<dbReference type="Gene3D" id="3.90.1570.50">
    <property type="match status" value="2"/>
</dbReference>
<name>K9F0H3_9ACTO</name>
<dbReference type="NCBIfam" id="TIGR00348">
    <property type="entry name" value="hsdR"/>
    <property type="match status" value="1"/>
</dbReference>
<dbReference type="PANTHER" id="PTHR30195:SF16">
    <property type="entry name" value="TYPE I RESTRICTION ENZYME ENDONUCLEASE SUBUNIT"/>
    <property type="match status" value="1"/>
</dbReference>
<dbReference type="PATRIC" id="fig|883066.3.peg.1175"/>
<dbReference type="HOGENOM" id="CLU_004848_1_1_11"/>
<evidence type="ECO:0000256" key="11">
    <source>
        <dbReference type="RuleBase" id="RU364115"/>
    </source>
</evidence>
<dbReference type="Gene3D" id="1.20.58.2040">
    <property type="match status" value="1"/>
</dbReference>
<dbReference type="AlphaFoldDB" id="K9F0H3"/>
<dbReference type="SUPFAM" id="SSF52540">
    <property type="entry name" value="P-loop containing nucleoside triphosphate hydrolases"/>
    <property type="match status" value="1"/>
</dbReference>
<dbReference type="Pfam" id="PF12008">
    <property type="entry name" value="EcoR124_C"/>
    <property type="match status" value="1"/>
</dbReference>
<dbReference type="PROSITE" id="PS51192">
    <property type="entry name" value="HELICASE_ATP_BIND_1"/>
    <property type="match status" value="1"/>
</dbReference>
<keyword evidence="10 11" id="KW-0238">DNA-binding</keyword>
<protein>
    <recommendedName>
        <fullName evidence="11">Type I restriction enzyme endonuclease subunit</fullName>
        <shortName evidence="11">R protein</shortName>
        <ecNumber evidence="11">3.1.21.3</ecNumber>
    </recommendedName>
</protein>
<keyword evidence="4" id="KW-0540">Nuclease</keyword>